<sequence>MKFNTNILLSLAIAVMAIAINLPDPLTSAPVTVTMTEQACMNGCAGEATPLSLANALATAADVSAAVSLIASVAADSYHGDIEDPQPEANTTTVTTVASATKCPAAPTFDLSPAMVWSVVNGDLNGTAAENTNANGTEAPAQNWSQGRNSLCFTDSSSVSGGHYYSKQLPNPLHLPTAPKNSNHPS</sequence>
<keyword evidence="4" id="KW-1185">Reference proteome</keyword>
<name>A0A0G2HXB3_9PEZI</name>
<feature type="region of interest" description="Disordered" evidence="1">
    <location>
        <begin position="163"/>
        <end position="186"/>
    </location>
</feature>
<reference evidence="3 4" key="2">
    <citation type="submission" date="2015-05" db="EMBL/GenBank/DDBJ databases">
        <authorList>
            <person name="Morales-Cruz A."/>
            <person name="Amrine K.C."/>
            <person name="Cantu D."/>
        </authorList>
    </citation>
    <scope>NUCLEOTIDE SEQUENCE [LARGE SCALE GENOMIC DNA]</scope>
    <source>
        <strain evidence="3">DA912</strain>
    </source>
</reference>
<reference evidence="3 4" key="1">
    <citation type="submission" date="2015-05" db="EMBL/GenBank/DDBJ databases">
        <title>Distinctive expansion of gene families associated with plant cell wall degradation and secondary metabolism in the genomes of grapevine trunk pathogens.</title>
        <authorList>
            <person name="Lawrence D.P."/>
            <person name="Travadon R."/>
            <person name="Rolshausen P.E."/>
            <person name="Baumgartner K."/>
        </authorList>
    </citation>
    <scope>NUCLEOTIDE SEQUENCE [LARGE SCALE GENOMIC DNA]</scope>
    <source>
        <strain evidence="3">DA912</strain>
    </source>
</reference>
<dbReference type="Proteomes" id="UP000034680">
    <property type="component" value="Unassembled WGS sequence"/>
</dbReference>
<evidence type="ECO:0008006" key="5">
    <source>
        <dbReference type="Google" id="ProtNLM"/>
    </source>
</evidence>
<feature type="chain" id="PRO_5002545548" description="Secreted protein" evidence="2">
    <location>
        <begin position="20"/>
        <end position="186"/>
    </location>
</feature>
<evidence type="ECO:0000256" key="2">
    <source>
        <dbReference type="SAM" id="SignalP"/>
    </source>
</evidence>
<keyword evidence="2" id="KW-0732">Signal</keyword>
<evidence type="ECO:0000256" key="1">
    <source>
        <dbReference type="SAM" id="MobiDB-lite"/>
    </source>
</evidence>
<proteinExistence type="predicted"/>
<dbReference type="OrthoDB" id="5243936at2759"/>
<gene>
    <name evidence="3" type="ORF">UCDDA912_g07418</name>
</gene>
<dbReference type="EMBL" id="LCUC01000296">
    <property type="protein sequence ID" value="KKY32615.1"/>
    <property type="molecule type" value="Genomic_DNA"/>
</dbReference>
<evidence type="ECO:0000313" key="3">
    <source>
        <dbReference type="EMBL" id="KKY32615.1"/>
    </source>
</evidence>
<feature type="signal peptide" evidence="2">
    <location>
        <begin position="1"/>
        <end position="19"/>
    </location>
</feature>
<organism evidence="3 4">
    <name type="scientific">Diaporthe ampelina</name>
    <dbReference type="NCBI Taxonomy" id="1214573"/>
    <lineage>
        <taxon>Eukaryota</taxon>
        <taxon>Fungi</taxon>
        <taxon>Dikarya</taxon>
        <taxon>Ascomycota</taxon>
        <taxon>Pezizomycotina</taxon>
        <taxon>Sordariomycetes</taxon>
        <taxon>Sordariomycetidae</taxon>
        <taxon>Diaporthales</taxon>
        <taxon>Diaporthaceae</taxon>
        <taxon>Diaporthe</taxon>
    </lineage>
</organism>
<accession>A0A0G2HXB3</accession>
<protein>
    <recommendedName>
        <fullName evidence="5">Secreted protein</fullName>
    </recommendedName>
</protein>
<comment type="caution">
    <text evidence="3">The sequence shown here is derived from an EMBL/GenBank/DDBJ whole genome shotgun (WGS) entry which is preliminary data.</text>
</comment>
<dbReference type="AlphaFoldDB" id="A0A0G2HXB3"/>
<evidence type="ECO:0000313" key="4">
    <source>
        <dbReference type="Proteomes" id="UP000034680"/>
    </source>
</evidence>